<dbReference type="GO" id="GO:0061133">
    <property type="term" value="F:endopeptidase activator activity"/>
    <property type="evidence" value="ECO:0007669"/>
    <property type="project" value="TreeGrafter"/>
</dbReference>
<dbReference type="GO" id="GO:0005737">
    <property type="term" value="C:cytoplasm"/>
    <property type="evidence" value="ECO:0007669"/>
    <property type="project" value="UniProtKB-SubCell"/>
</dbReference>
<feature type="compositionally biased region" description="Low complexity" evidence="6">
    <location>
        <begin position="529"/>
        <end position="543"/>
    </location>
</feature>
<dbReference type="Proteomes" id="UP000655225">
    <property type="component" value="Unassembled WGS sequence"/>
</dbReference>
<keyword evidence="5" id="KW-0539">Nucleus</keyword>
<sequence>MDLILHLSIQEIMLEFRAGKMFTEGTRVIPDKRKGLVRISRDQIVFPDEAVFEKINQSSERVYILKFNTDDRKLFFWMQEPKPDGDSQLCTSVNFYINQPLELVGEEEPEASVPLQMSELSEDIFEDEISSRFAVEAKVFELLEVSSKEGCWLKFSEFSKRGRRSSLWLPVGAIPWMANLVSECLVTKGYCFKKYGEKGKSILGEKRSNFRGEFLVFQTFLNSGNGGRLCVPRGGKNVGWRALLVALSAFKAPASLNRLDGLQQPVAPNYSGGTHQVGSIPAPRWGLRSHVEAAHGASRIVVDLDAGVFHHWAEAVVCTLSKAGSHSTWVEVVHLLQHLVPLESKVTLFPFESCRAIFHPKQGSSVFRICNNQSFHLGCGIEVGFHRWWPASNALSYTGLSQTRWIALKGIPFHLWVPSVFSQIGQICGTLVAVHPSTQKLEDLAAAKIQVQGDLRLIPRIIAINFHSISYPIEISIWDVEACDFGKVQSESPESGQRSGLVREEFSAGEPRGMDWVEDDPNLAHHSPTRLSSPISSSAEPRSAGGKLEVAFAAKAAPKVGPPLSQRLKGKGVQCPGEAFHKKNFNSNLNQKAVANCTWRHRRRSVRRKAWSSQRPPADLSGRDKAEKAQTNLQNPDPLFKKPGSSVAPNSSSSGVFRLSLPRTPVWPEQGKGNPLDGKISSSQRHLAKIDQIPRGGVEVFRFADEINRFQHSPVHKEAESHFKKLGPTGGGRDTQMQETEKSGGEVPIRRIGAEKVRSRFRQVYCRRARLHVRGSSEVGLQRVRFGPRVNSIVIKPSPPHIEEHADDHIGSSNSIGEFRLLRRSGSVDSLISSPDPLANIRHNSSGHAEEGSACNGGVNGDGLPGPDGGSEQGAPLKGSLELAQEVSRVKDSVEVKPTLSPGVEDSVDDRVNWSSASDNSYDGSSDEEGLWRMQVAEPEVEKESSEEVDSRSIGSIAQEAEEGQLTRRVCLANVARSVEVSKLLGLQFPGGAEQAGLGRGERRLDVRGLLRKIKPDLIALAGNLVGPNLGSEVTSNITSSSGPVQLADLQRILSNIGPADAAGDLDGGLGLGDILKPDLILPLIETLPLEQRLASYLPEGQWTAEDLMELLQSPPFRQQVEAFTYVLRTGQIDLSQFGIDPSKCKHFFKSRVLRDKFTVLSFLEALDDSVAKASETDEVRSQDCSGKDAMDEGQ</sequence>
<keyword evidence="4" id="KW-0647">Proteasome</keyword>
<dbReference type="FunFam" id="1.10.2020.20:FF:000002">
    <property type="entry name" value="26S proteasome regulatory subunit RPN13"/>
    <property type="match status" value="1"/>
</dbReference>
<dbReference type="InterPro" id="IPR006773">
    <property type="entry name" value="Rpn13/ADRM1"/>
</dbReference>
<dbReference type="GO" id="GO:0008541">
    <property type="term" value="C:proteasome regulatory particle, lid subcomplex"/>
    <property type="evidence" value="ECO:0007669"/>
    <property type="project" value="TreeGrafter"/>
</dbReference>
<name>A0A835DDC6_TETSI</name>
<feature type="region of interest" description="Disordered" evidence="6">
    <location>
        <begin position="1173"/>
        <end position="1195"/>
    </location>
</feature>
<feature type="region of interest" description="Disordered" evidence="6">
    <location>
        <begin position="832"/>
        <end position="876"/>
    </location>
</feature>
<gene>
    <name evidence="9" type="ORF">HHK36_013454</name>
</gene>
<feature type="region of interest" description="Disordered" evidence="6">
    <location>
        <begin position="715"/>
        <end position="745"/>
    </location>
</feature>
<dbReference type="InterPro" id="IPR044867">
    <property type="entry name" value="DEUBAD_dom"/>
</dbReference>
<dbReference type="PANTHER" id="PTHR12225">
    <property type="entry name" value="ADHESION REGULATING MOLECULE 1 110 KDA CELL MEMBRANE GLYCOPROTEIN"/>
    <property type="match status" value="1"/>
</dbReference>
<feature type="domain" description="Pru" evidence="8">
    <location>
        <begin position="1"/>
        <end position="100"/>
    </location>
</feature>
<dbReference type="InterPro" id="IPR038633">
    <property type="entry name" value="Rpn13/ADRM1_Pru_sf"/>
</dbReference>
<evidence type="ECO:0000256" key="6">
    <source>
        <dbReference type="SAM" id="MobiDB-lite"/>
    </source>
</evidence>
<dbReference type="GO" id="GO:0005634">
    <property type="term" value="C:nucleus"/>
    <property type="evidence" value="ECO:0007669"/>
    <property type="project" value="UniProtKB-SubCell"/>
</dbReference>
<evidence type="ECO:0000256" key="4">
    <source>
        <dbReference type="ARBA" id="ARBA00022942"/>
    </source>
</evidence>
<evidence type="ECO:0000259" key="7">
    <source>
        <dbReference type="PROSITE" id="PS51916"/>
    </source>
</evidence>
<dbReference type="Gene3D" id="2.30.29.70">
    <property type="entry name" value="Proteasomal ubiquitin receptor Rpn13/ADRM1"/>
    <property type="match status" value="1"/>
</dbReference>
<keyword evidence="10" id="KW-1185">Reference proteome</keyword>
<dbReference type="InterPro" id="IPR044868">
    <property type="entry name" value="Rpn13/ADRM1_Pru"/>
</dbReference>
<dbReference type="OrthoDB" id="340431at2759"/>
<evidence type="ECO:0000259" key="8">
    <source>
        <dbReference type="PROSITE" id="PS51917"/>
    </source>
</evidence>
<feature type="compositionally biased region" description="Low complexity" evidence="6">
    <location>
        <begin position="643"/>
        <end position="656"/>
    </location>
</feature>
<dbReference type="PROSITE" id="PS51916">
    <property type="entry name" value="DEUBAD"/>
    <property type="match status" value="1"/>
</dbReference>
<evidence type="ECO:0000256" key="2">
    <source>
        <dbReference type="ARBA" id="ARBA00004496"/>
    </source>
</evidence>
<evidence type="ECO:0000256" key="3">
    <source>
        <dbReference type="ARBA" id="ARBA00022490"/>
    </source>
</evidence>
<evidence type="ECO:0000256" key="5">
    <source>
        <dbReference type="ARBA" id="ARBA00023242"/>
    </source>
</evidence>
<evidence type="ECO:0000313" key="10">
    <source>
        <dbReference type="Proteomes" id="UP000655225"/>
    </source>
</evidence>
<reference evidence="9 10" key="1">
    <citation type="submission" date="2020-04" db="EMBL/GenBank/DDBJ databases">
        <title>Plant Genome Project.</title>
        <authorList>
            <person name="Zhang R.-G."/>
        </authorList>
    </citation>
    <scope>NUCLEOTIDE SEQUENCE [LARGE SCALE GENOMIC DNA]</scope>
    <source>
        <strain evidence="9">YNK0</strain>
        <tissue evidence="9">Leaf</tissue>
    </source>
</reference>
<dbReference type="EMBL" id="JABCRI010000009">
    <property type="protein sequence ID" value="KAF8400158.1"/>
    <property type="molecule type" value="Genomic_DNA"/>
</dbReference>
<dbReference type="Pfam" id="PF04683">
    <property type="entry name" value="Rpn13_ADRM1_Pru"/>
    <property type="match status" value="1"/>
</dbReference>
<feature type="compositionally biased region" description="Low complexity" evidence="6">
    <location>
        <begin position="915"/>
        <end position="924"/>
    </location>
</feature>
<feature type="compositionally biased region" description="Gly residues" evidence="6">
    <location>
        <begin position="858"/>
        <end position="872"/>
    </location>
</feature>
<evidence type="ECO:0000313" key="9">
    <source>
        <dbReference type="EMBL" id="KAF8400158.1"/>
    </source>
</evidence>
<feature type="region of interest" description="Disordered" evidence="6">
    <location>
        <begin position="889"/>
        <end position="930"/>
    </location>
</feature>
<feature type="region of interest" description="Disordered" evidence="6">
    <location>
        <begin position="510"/>
        <end position="543"/>
    </location>
</feature>
<evidence type="ECO:0008006" key="11">
    <source>
        <dbReference type="Google" id="ProtNLM"/>
    </source>
</evidence>
<dbReference type="InterPro" id="IPR038108">
    <property type="entry name" value="RPN13_DEUBAD_sf"/>
</dbReference>
<dbReference type="PROSITE" id="PS51917">
    <property type="entry name" value="PRU"/>
    <property type="match status" value="1"/>
</dbReference>
<evidence type="ECO:0000256" key="1">
    <source>
        <dbReference type="ARBA" id="ARBA00004123"/>
    </source>
</evidence>
<comment type="caution">
    <text evidence="9">The sequence shown here is derived from an EMBL/GenBank/DDBJ whole genome shotgun (WGS) entry which is preliminary data.</text>
</comment>
<feature type="compositionally biased region" description="Basic and acidic residues" evidence="6">
    <location>
        <begin position="1175"/>
        <end position="1195"/>
    </location>
</feature>
<comment type="subcellular location">
    <subcellularLocation>
        <location evidence="2">Cytoplasm</location>
    </subcellularLocation>
    <subcellularLocation>
        <location evidence="1">Nucleus</location>
    </subcellularLocation>
</comment>
<feature type="region of interest" description="Disordered" evidence="6">
    <location>
        <begin position="600"/>
        <end position="680"/>
    </location>
</feature>
<dbReference type="GO" id="GO:0070628">
    <property type="term" value="F:proteasome binding"/>
    <property type="evidence" value="ECO:0007669"/>
    <property type="project" value="TreeGrafter"/>
</dbReference>
<feature type="compositionally biased region" description="Basic residues" evidence="6">
    <location>
        <begin position="600"/>
        <end position="610"/>
    </location>
</feature>
<dbReference type="Pfam" id="PF16550">
    <property type="entry name" value="RPN13_C"/>
    <property type="match status" value="1"/>
</dbReference>
<keyword evidence="3" id="KW-0963">Cytoplasm</keyword>
<organism evidence="9 10">
    <name type="scientific">Tetracentron sinense</name>
    <name type="common">Spur-leaf</name>
    <dbReference type="NCBI Taxonomy" id="13715"/>
    <lineage>
        <taxon>Eukaryota</taxon>
        <taxon>Viridiplantae</taxon>
        <taxon>Streptophyta</taxon>
        <taxon>Embryophyta</taxon>
        <taxon>Tracheophyta</taxon>
        <taxon>Spermatophyta</taxon>
        <taxon>Magnoliopsida</taxon>
        <taxon>Trochodendrales</taxon>
        <taxon>Trochodendraceae</taxon>
        <taxon>Tetracentron</taxon>
    </lineage>
</organism>
<dbReference type="AlphaFoldDB" id="A0A835DDC6"/>
<feature type="domain" description="DEUBAD" evidence="7">
    <location>
        <begin position="1063"/>
        <end position="1177"/>
    </location>
</feature>
<dbReference type="InterPro" id="IPR032368">
    <property type="entry name" value="RPN13_DEUBAD"/>
</dbReference>
<accession>A0A835DDC6</accession>
<protein>
    <recommendedName>
        <fullName evidence="11">DUF4283 domain-containing protein</fullName>
    </recommendedName>
</protein>
<dbReference type="Gene3D" id="1.10.2020.20">
    <property type="match status" value="1"/>
</dbReference>
<dbReference type="PANTHER" id="PTHR12225:SF0">
    <property type="entry name" value="PROTEASOMAL UBIQUITIN RECEPTOR ADRM1"/>
    <property type="match status" value="1"/>
</dbReference>
<proteinExistence type="predicted"/>